<dbReference type="Proteomes" id="UP000596202">
    <property type="component" value="Chromosome"/>
</dbReference>
<gene>
    <name evidence="2" type="ORF">I6I88_02975</name>
</gene>
<dbReference type="EMBL" id="CP068108">
    <property type="protein sequence ID" value="QQU00744.1"/>
    <property type="molecule type" value="Genomic_DNA"/>
</dbReference>
<name>A0A9Q6Z426_MYROD</name>
<dbReference type="GeneID" id="93526598"/>
<reference evidence="2 3" key="1">
    <citation type="submission" date="2021-01" db="EMBL/GenBank/DDBJ databases">
        <title>FDA dAtabase for Regulatory Grade micrObial Sequences (FDA-ARGOS): Supporting development and validation of Infectious Disease Dx tests.</title>
        <authorList>
            <person name="Sproer C."/>
            <person name="Gronow S."/>
            <person name="Severitt S."/>
            <person name="Schroder I."/>
            <person name="Tallon L."/>
            <person name="Sadzewicz L."/>
            <person name="Zhao X."/>
            <person name="Boylan J."/>
            <person name="Ott S."/>
            <person name="Bowen H."/>
            <person name="Vavikolanu K."/>
            <person name="Mehta A."/>
            <person name="Aluvathingal J."/>
            <person name="Nadendla S."/>
            <person name="Lowell S."/>
            <person name="Myers T."/>
            <person name="Yan Y."/>
            <person name="Sichtig H."/>
        </authorList>
    </citation>
    <scope>NUCLEOTIDE SEQUENCE [LARGE SCALE GENOMIC DNA]</scope>
    <source>
        <strain evidence="2 3">FDAARGOS_1131</strain>
    </source>
</reference>
<dbReference type="RefSeq" id="WP_002990432.1">
    <property type="nucleotide sequence ID" value="NZ_CP068108.1"/>
</dbReference>
<evidence type="ECO:0000313" key="2">
    <source>
        <dbReference type="EMBL" id="QQU00744.1"/>
    </source>
</evidence>
<dbReference type="AlphaFoldDB" id="A0A9Q6Z426"/>
<accession>A0A9Q6Z426</accession>
<keyword evidence="1" id="KW-0732">Signal</keyword>
<proteinExistence type="predicted"/>
<feature type="chain" id="PRO_5040416710" evidence="1">
    <location>
        <begin position="20"/>
        <end position="152"/>
    </location>
</feature>
<dbReference type="OrthoDB" id="1459027at2"/>
<evidence type="ECO:0000313" key="3">
    <source>
        <dbReference type="Proteomes" id="UP000596202"/>
    </source>
</evidence>
<organism evidence="2 3">
    <name type="scientific">Myroides odoratus</name>
    <name type="common">Flavobacterium odoratum</name>
    <dbReference type="NCBI Taxonomy" id="256"/>
    <lineage>
        <taxon>Bacteria</taxon>
        <taxon>Pseudomonadati</taxon>
        <taxon>Bacteroidota</taxon>
        <taxon>Flavobacteriia</taxon>
        <taxon>Flavobacteriales</taxon>
        <taxon>Flavobacteriaceae</taxon>
        <taxon>Myroides</taxon>
    </lineage>
</organism>
<sequence>MKKTLLFLFLFISFGTLHAQEIDLRNLSPEQRKDYVIQEATRALDVFLYKFLKGLYGPNTPPPTYSPYRYGYGEFKLDTEEKVANFNDFYGHLINDYTVMKNDYYYNVSFIPNQNEWWGPVLYKVTVLNNGKALNIFVEDRGWLRVIYNATE</sequence>
<protein>
    <submittedName>
        <fullName evidence="2">Uncharacterized protein</fullName>
    </submittedName>
</protein>
<feature type="signal peptide" evidence="1">
    <location>
        <begin position="1"/>
        <end position="19"/>
    </location>
</feature>
<evidence type="ECO:0000256" key="1">
    <source>
        <dbReference type="SAM" id="SignalP"/>
    </source>
</evidence>